<reference evidence="2 3" key="1">
    <citation type="submission" date="2024-05" db="EMBL/GenBank/DDBJ databases">
        <title>Genome sequencing and assembly of Indian major carp, Cirrhinus mrigala (Hamilton, 1822).</title>
        <authorList>
            <person name="Mohindra V."/>
            <person name="Chowdhury L.M."/>
            <person name="Lal K."/>
            <person name="Jena J.K."/>
        </authorList>
    </citation>
    <scope>NUCLEOTIDE SEQUENCE [LARGE SCALE GENOMIC DNA]</scope>
    <source>
        <strain evidence="2">CM1030</strain>
        <tissue evidence="2">Blood</tissue>
    </source>
</reference>
<protein>
    <recommendedName>
        <fullName evidence="1">PTHB1 platform domain-containing protein</fullName>
    </recommendedName>
</protein>
<dbReference type="EMBL" id="JAMKFB020000016">
    <property type="protein sequence ID" value="KAL0173032.1"/>
    <property type="molecule type" value="Genomic_DNA"/>
</dbReference>
<feature type="non-terminal residue" evidence="2">
    <location>
        <position position="1"/>
    </location>
</feature>
<dbReference type="InterPro" id="IPR055362">
    <property type="entry name" value="PTHB1_pf_dom"/>
</dbReference>
<evidence type="ECO:0000313" key="3">
    <source>
        <dbReference type="Proteomes" id="UP001529510"/>
    </source>
</evidence>
<accession>A0ABD0PGJ1</accession>
<dbReference type="Proteomes" id="UP001529510">
    <property type="component" value="Unassembled WGS sequence"/>
</dbReference>
<gene>
    <name evidence="2" type="ORF">M9458_033343</name>
</gene>
<proteinExistence type="predicted"/>
<dbReference type="PANTHER" id="PTHR20991">
    <property type="entry name" value="PARATHYROID HORMONE-RESPONSIVE B1 GENE"/>
    <property type="match status" value="1"/>
</dbReference>
<feature type="non-terminal residue" evidence="2">
    <location>
        <position position="54"/>
    </location>
</feature>
<evidence type="ECO:0000259" key="1">
    <source>
        <dbReference type="Pfam" id="PF23337"/>
    </source>
</evidence>
<dbReference type="InterPro" id="IPR026511">
    <property type="entry name" value="PTHB1"/>
</dbReference>
<dbReference type="Pfam" id="PF23337">
    <property type="entry name" value="PTHB1_pf"/>
    <property type="match status" value="1"/>
</dbReference>
<keyword evidence="3" id="KW-1185">Reference proteome</keyword>
<dbReference type="AlphaFoldDB" id="A0ABD0PGJ1"/>
<dbReference type="PANTHER" id="PTHR20991:SF0">
    <property type="entry name" value="PROTEIN PTHB1"/>
    <property type="match status" value="1"/>
</dbReference>
<name>A0ABD0PGJ1_CIRMR</name>
<evidence type="ECO:0000313" key="2">
    <source>
        <dbReference type="EMBL" id="KAL0173032.1"/>
    </source>
</evidence>
<comment type="caution">
    <text evidence="2">The sequence shown here is derived from an EMBL/GenBank/DDBJ whole genome shotgun (WGS) entry which is preliminary data.</text>
</comment>
<sequence>IQSESFEDIWLVAKELVQRFDQHFASLGVKDFRNSFTGPIPLPEYFETVDHHFE</sequence>
<feature type="domain" description="PTHB1 platform" evidence="1">
    <location>
        <begin position="1"/>
        <end position="37"/>
    </location>
</feature>
<organism evidence="2 3">
    <name type="scientific">Cirrhinus mrigala</name>
    <name type="common">Mrigala</name>
    <dbReference type="NCBI Taxonomy" id="683832"/>
    <lineage>
        <taxon>Eukaryota</taxon>
        <taxon>Metazoa</taxon>
        <taxon>Chordata</taxon>
        <taxon>Craniata</taxon>
        <taxon>Vertebrata</taxon>
        <taxon>Euteleostomi</taxon>
        <taxon>Actinopterygii</taxon>
        <taxon>Neopterygii</taxon>
        <taxon>Teleostei</taxon>
        <taxon>Ostariophysi</taxon>
        <taxon>Cypriniformes</taxon>
        <taxon>Cyprinidae</taxon>
        <taxon>Labeoninae</taxon>
        <taxon>Labeonini</taxon>
        <taxon>Cirrhinus</taxon>
    </lineage>
</organism>